<comment type="caution">
    <text evidence="2">The sequence shown here is derived from an EMBL/GenBank/DDBJ whole genome shotgun (WGS) entry which is preliminary data.</text>
</comment>
<protein>
    <submittedName>
        <fullName evidence="2">Uncharacterized protein</fullName>
    </submittedName>
</protein>
<dbReference type="EMBL" id="RWGY01000007">
    <property type="protein sequence ID" value="TVU41018.1"/>
    <property type="molecule type" value="Genomic_DNA"/>
</dbReference>
<proteinExistence type="predicted"/>
<evidence type="ECO:0000256" key="1">
    <source>
        <dbReference type="SAM" id="MobiDB-lite"/>
    </source>
</evidence>
<evidence type="ECO:0000313" key="2">
    <source>
        <dbReference type="EMBL" id="TVU41018.1"/>
    </source>
</evidence>
<keyword evidence="3" id="KW-1185">Reference proteome</keyword>
<dbReference type="Proteomes" id="UP000324897">
    <property type="component" value="Chromosome 4"/>
</dbReference>
<organism evidence="2 3">
    <name type="scientific">Eragrostis curvula</name>
    <name type="common">weeping love grass</name>
    <dbReference type="NCBI Taxonomy" id="38414"/>
    <lineage>
        <taxon>Eukaryota</taxon>
        <taxon>Viridiplantae</taxon>
        <taxon>Streptophyta</taxon>
        <taxon>Embryophyta</taxon>
        <taxon>Tracheophyta</taxon>
        <taxon>Spermatophyta</taxon>
        <taxon>Magnoliopsida</taxon>
        <taxon>Liliopsida</taxon>
        <taxon>Poales</taxon>
        <taxon>Poaceae</taxon>
        <taxon>PACMAD clade</taxon>
        <taxon>Chloridoideae</taxon>
        <taxon>Eragrostideae</taxon>
        <taxon>Eragrostidinae</taxon>
        <taxon>Eragrostis</taxon>
    </lineage>
</organism>
<gene>
    <name evidence="2" type="ORF">EJB05_14506</name>
</gene>
<accession>A0A5J9VYQ0</accession>
<feature type="compositionally biased region" description="Low complexity" evidence="1">
    <location>
        <begin position="102"/>
        <end position="119"/>
    </location>
</feature>
<feature type="region of interest" description="Disordered" evidence="1">
    <location>
        <begin position="101"/>
        <end position="124"/>
    </location>
</feature>
<dbReference type="AlphaFoldDB" id="A0A5J9VYQ0"/>
<evidence type="ECO:0000313" key="3">
    <source>
        <dbReference type="Proteomes" id="UP000324897"/>
    </source>
</evidence>
<name>A0A5J9VYQ0_9POAL</name>
<reference evidence="2 3" key="1">
    <citation type="journal article" date="2019" name="Sci. Rep.">
        <title>A high-quality genome of Eragrostis curvula grass provides insights into Poaceae evolution and supports new strategies to enhance forage quality.</title>
        <authorList>
            <person name="Carballo J."/>
            <person name="Santos B.A.C.M."/>
            <person name="Zappacosta D."/>
            <person name="Garbus I."/>
            <person name="Selva J.P."/>
            <person name="Gallo C.A."/>
            <person name="Diaz A."/>
            <person name="Albertini E."/>
            <person name="Caccamo M."/>
            <person name="Echenique V."/>
        </authorList>
    </citation>
    <scope>NUCLEOTIDE SEQUENCE [LARGE SCALE GENOMIC DNA]</scope>
    <source>
        <strain evidence="3">cv. Victoria</strain>
        <tissue evidence="2">Leaf</tissue>
    </source>
</reference>
<feature type="non-terminal residue" evidence="2">
    <location>
        <position position="1"/>
    </location>
</feature>
<sequence>MTIHSYPRDRWLISQLKLNSPVVQKWVLAKLIFSIRVIRKSIALMSSCIFANNYKYTCIDASVFSQSLSVRSGSSLACTTPLSAEPKAALPAGVVETVTAASRKLPSQPKLSSSSPTKKGIGASRCCSGCAADACAWMPMG</sequence>
<dbReference type="Gramene" id="TVU41018">
    <property type="protein sequence ID" value="TVU41018"/>
    <property type="gene ID" value="EJB05_14506"/>
</dbReference>